<evidence type="ECO:0000259" key="1">
    <source>
        <dbReference type="Pfam" id="PF07993"/>
    </source>
</evidence>
<dbReference type="Gene3D" id="3.40.50.1820">
    <property type="entry name" value="alpha/beta hydrolase"/>
    <property type="match status" value="1"/>
</dbReference>
<keyword evidence="3" id="KW-0378">Hydrolase</keyword>
<dbReference type="Pfam" id="PF07993">
    <property type="entry name" value="NAD_binding_4"/>
    <property type="match status" value="1"/>
</dbReference>
<feature type="domain" description="AB hydrolase-1" evidence="2">
    <location>
        <begin position="373"/>
        <end position="587"/>
    </location>
</feature>
<dbReference type="PANTHER" id="PTHR48079:SF6">
    <property type="entry name" value="NAD(P)-BINDING DOMAIN-CONTAINING PROTEIN-RELATED"/>
    <property type="match status" value="1"/>
</dbReference>
<dbReference type="SUPFAM" id="SSF53474">
    <property type="entry name" value="alpha/beta-Hydrolases"/>
    <property type="match status" value="1"/>
</dbReference>
<name>A0AA97LYC5_9ACTN</name>
<proteinExistence type="predicted"/>
<reference evidence="3" key="1">
    <citation type="submission" date="2020-10" db="EMBL/GenBank/DDBJ databases">
        <title>De novo genome project of the cellulose decomposer Thermobifida halotolerans type strain.</title>
        <authorList>
            <person name="Nagy I."/>
            <person name="Horvath B."/>
            <person name="Kukolya J."/>
            <person name="Nagy I."/>
            <person name="Orsini M."/>
        </authorList>
    </citation>
    <scope>NUCLEOTIDE SEQUENCE</scope>
    <source>
        <strain evidence="3">DSM 44931</strain>
    </source>
</reference>
<dbReference type="SUPFAM" id="SSF51735">
    <property type="entry name" value="NAD(P)-binding Rossmann-fold domains"/>
    <property type="match status" value="1"/>
</dbReference>
<protein>
    <submittedName>
        <fullName evidence="3">Alpha/beta fold hydrolase</fullName>
    </submittedName>
</protein>
<dbReference type="RefSeq" id="WP_279395512.1">
    <property type="nucleotide sequence ID" value="NZ_CP063196.1"/>
</dbReference>
<sequence>MSARPDTLVVGATGFIGRWLLAELLRRGRTVAAGMRGGPARERELRDWLRAHDAPVDRLSAVHVDITRPGLDLDDTAAHHLESIRDVHNCASLFRFGLTRREARAANVDGARHTVTWAAGLAGLRRVVHLTGYRAAAQPTDPAGIAQLYRDHGAYEASKTEADAAVRALAEREGLPLSVVNPSTVIGDSITGEAGQYIGLAETVRNLWAGRLPLLPGDAATFVPVVTVDHLARFLTEVPERDTGGVRAHWVLDETTPNLPELVDHLATHLGVRAPRRFMPVGVLRRLPRAVTRAEPETLPFLTADRYDTASAHALARAAGLTHPPVRDALARWADRLVADGFGALPPGRPGGLHPVAGSRTYLAGERSAPDHVLLHGLPLDGESWHAVADRLDGSALVPDLPGLGRSAPARVPVDVWLAELLAPVVGRPVLVGHSAGCAPALRHAHAHPDRVGALVLVAPAFLQPDASPALRLKPLVRAVLSRMTAERLAAFTGLGEDTADDRAVVSAALNLRRPGAAARAAEWLAAARRPAERAALRALLATCPVPVTLVVGEHDPVGTSGLDVRVVTVPGAGHYPQLVAPDMVAERIARAAAAAGAAV</sequence>
<dbReference type="EMBL" id="CP063196">
    <property type="protein sequence ID" value="UOE20236.1"/>
    <property type="molecule type" value="Genomic_DNA"/>
</dbReference>
<dbReference type="InterPro" id="IPR029058">
    <property type="entry name" value="AB_hydrolase_fold"/>
</dbReference>
<dbReference type="Pfam" id="PF12697">
    <property type="entry name" value="Abhydrolase_6"/>
    <property type="match status" value="1"/>
</dbReference>
<dbReference type="InterPro" id="IPR000073">
    <property type="entry name" value="AB_hydrolase_1"/>
</dbReference>
<dbReference type="InterPro" id="IPR051783">
    <property type="entry name" value="NAD(P)-dependent_oxidoreduct"/>
</dbReference>
<keyword evidence="4" id="KW-1185">Reference proteome</keyword>
<dbReference type="GO" id="GO:0004029">
    <property type="term" value="F:aldehyde dehydrogenase (NAD+) activity"/>
    <property type="evidence" value="ECO:0007669"/>
    <property type="project" value="TreeGrafter"/>
</dbReference>
<dbReference type="InterPro" id="IPR013120">
    <property type="entry name" value="FAR_NAD-bd"/>
</dbReference>
<organism evidence="3 4">
    <name type="scientific">Thermobifida halotolerans</name>
    <dbReference type="NCBI Taxonomy" id="483545"/>
    <lineage>
        <taxon>Bacteria</taxon>
        <taxon>Bacillati</taxon>
        <taxon>Actinomycetota</taxon>
        <taxon>Actinomycetes</taxon>
        <taxon>Streptosporangiales</taxon>
        <taxon>Nocardiopsidaceae</taxon>
        <taxon>Thermobifida</taxon>
    </lineage>
</organism>
<dbReference type="GO" id="GO:0005737">
    <property type="term" value="C:cytoplasm"/>
    <property type="evidence" value="ECO:0007669"/>
    <property type="project" value="TreeGrafter"/>
</dbReference>
<evidence type="ECO:0000313" key="4">
    <source>
        <dbReference type="Proteomes" id="UP000265719"/>
    </source>
</evidence>
<dbReference type="InterPro" id="IPR036291">
    <property type="entry name" value="NAD(P)-bd_dom_sf"/>
</dbReference>
<evidence type="ECO:0000313" key="3">
    <source>
        <dbReference type="EMBL" id="UOE20236.1"/>
    </source>
</evidence>
<evidence type="ECO:0000259" key="2">
    <source>
        <dbReference type="Pfam" id="PF12697"/>
    </source>
</evidence>
<dbReference type="KEGG" id="thao:NI17_003040"/>
<accession>A0AA97LYC5</accession>
<dbReference type="AlphaFoldDB" id="A0AA97LYC5"/>
<dbReference type="PANTHER" id="PTHR48079">
    <property type="entry name" value="PROTEIN YEEZ"/>
    <property type="match status" value="1"/>
</dbReference>
<dbReference type="Gene3D" id="3.40.50.720">
    <property type="entry name" value="NAD(P)-binding Rossmann-like Domain"/>
    <property type="match status" value="1"/>
</dbReference>
<feature type="domain" description="Thioester reductase (TE)" evidence="1">
    <location>
        <begin position="10"/>
        <end position="234"/>
    </location>
</feature>
<gene>
    <name evidence="3" type="ORF">NI17_003040</name>
</gene>
<dbReference type="GO" id="GO:0016787">
    <property type="term" value="F:hydrolase activity"/>
    <property type="evidence" value="ECO:0007669"/>
    <property type="project" value="UniProtKB-KW"/>
</dbReference>
<dbReference type="Proteomes" id="UP000265719">
    <property type="component" value="Chromosome"/>
</dbReference>